<reference evidence="18" key="1">
    <citation type="submission" date="2019-09" db="EMBL/GenBank/DDBJ databases">
        <title>In-depth cultivation of the pig gut microbiome towards novel bacterial diversity and tailored functional studies.</title>
        <authorList>
            <person name="Wylensek D."/>
            <person name="Hitch T.C.A."/>
            <person name="Clavel T."/>
        </authorList>
    </citation>
    <scope>NUCLEOTIDE SEQUENCE</scope>
    <source>
        <strain evidence="18">RF-744-FAT-WT-3</strain>
    </source>
</reference>
<evidence type="ECO:0000256" key="10">
    <source>
        <dbReference type="ARBA" id="ARBA00023002"/>
    </source>
</evidence>
<sequence length="221" mass="24908">MQIFPAGNMSGMTGLEGGKFGSFALGTEKPSVLLHACCGPCATACVERLAPDYSVTVYYYNPNITDSEEYYLRRDNLRKFLDGFNRDHEGEFFVDYLEGPYDFGEYLKRAEPLADEPEGGKRCTLCFEMRLANSARTAESLGFDYFTTTMTVSPHKNYKLISQMGNALGEGMNTQFLDVDFKKKDGFKRSVELSKQYDLYRQRFCGCEFARNAGLVEGLGK</sequence>
<keyword evidence="7 17" id="KW-0819">tRNA processing</keyword>
<dbReference type="InterPro" id="IPR003828">
    <property type="entry name" value="QueH"/>
</dbReference>
<comment type="function">
    <text evidence="1 17">Catalyzes the conversion of epoxyqueuosine (oQ) to queuosine (Q), which is a hypermodified base found in the wobble positions of tRNA(Asp), tRNA(Asn), tRNA(His) and tRNA(Tyr).</text>
</comment>
<comment type="pathway">
    <text evidence="2 17">tRNA modification; tRNA-queuosine biosynthesis.</text>
</comment>
<evidence type="ECO:0000256" key="11">
    <source>
        <dbReference type="ARBA" id="ARBA00023004"/>
    </source>
</evidence>
<feature type="disulfide bond" description="Redox-active" evidence="17">
    <location>
        <begin position="205"/>
        <end position="207"/>
    </location>
</feature>
<dbReference type="GO" id="GO:0046872">
    <property type="term" value="F:metal ion binding"/>
    <property type="evidence" value="ECO:0007669"/>
    <property type="project" value="UniProtKB-KW"/>
</dbReference>
<evidence type="ECO:0000256" key="2">
    <source>
        <dbReference type="ARBA" id="ARBA00004691"/>
    </source>
</evidence>
<keyword evidence="13 17" id="KW-1015">Disulfide bond</keyword>
<evidence type="ECO:0000256" key="5">
    <source>
        <dbReference type="ARBA" id="ARBA00016895"/>
    </source>
</evidence>
<evidence type="ECO:0000256" key="16">
    <source>
        <dbReference type="ARBA" id="ARBA00047415"/>
    </source>
</evidence>
<dbReference type="GO" id="GO:0008616">
    <property type="term" value="P:tRNA queuosine(34) biosynthetic process"/>
    <property type="evidence" value="ECO:0007669"/>
    <property type="project" value="UniProtKB-UniRule"/>
</dbReference>
<dbReference type="HAMAP" id="MF_02089">
    <property type="entry name" value="QueH"/>
    <property type="match status" value="1"/>
</dbReference>
<keyword evidence="11 17" id="KW-0408">Iron</keyword>
<protein>
    <recommendedName>
        <fullName evidence="5 17">Epoxyqueuosine reductase QueH</fullName>
        <ecNumber evidence="4 17">1.17.99.6</ecNumber>
    </recommendedName>
    <alternativeName>
        <fullName evidence="15 17">Queuosine biosynthesis protein QueH</fullName>
    </alternativeName>
</protein>
<dbReference type="EMBL" id="VUNB01000001">
    <property type="protein sequence ID" value="MST68332.1"/>
    <property type="molecule type" value="Genomic_DNA"/>
</dbReference>
<keyword evidence="8 17" id="KW-0479">Metal-binding</keyword>
<feature type="binding site" evidence="17">
    <location>
        <position position="38"/>
    </location>
    <ligand>
        <name>[4Fe-4S] cluster</name>
        <dbReference type="ChEBI" id="CHEBI:49883"/>
    </ligand>
</feature>
<feature type="binding site" evidence="17">
    <location>
        <position position="37"/>
    </location>
    <ligand>
        <name>[4Fe-4S] cluster</name>
        <dbReference type="ChEBI" id="CHEBI:49883"/>
    </ligand>
</feature>
<evidence type="ECO:0000256" key="15">
    <source>
        <dbReference type="ARBA" id="ARBA00031446"/>
    </source>
</evidence>
<feature type="binding site" evidence="17">
    <location>
        <position position="126"/>
    </location>
    <ligand>
        <name>[4Fe-4S] cluster</name>
        <dbReference type="ChEBI" id="CHEBI:49883"/>
    </ligand>
</feature>
<dbReference type="GO" id="GO:0051539">
    <property type="term" value="F:4 iron, 4 sulfur cluster binding"/>
    <property type="evidence" value="ECO:0007669"/>
    <property type="project" value="UniProtKB-UniRule"/>
</dbReference>
<evidence type="ECO:0000256" key="8">
    <source>
        <dbReference type="ARBA" id="ARBA00022723"/>
    </source>
</evidence>
<evidence type="ECO:0000256" key="14">
    <source>
        <dbReference type="ARBA" id="ARBA00023284"/>
    </source>
</evidence>
<dbReference type="AlphaFoldDB" id="A0A6A8M4P4"/>
<evidence type="ECO:0000256" key="12">
    <source>
        <dbReference type="ARBA" id="ARBA00023014"/>
    </source>
</evidence>
<evidence type="ECO:0000313" key="18">
    <source>
        <dbReference type="EMBL" id="MST68332.1"/>
    </source>
</evidence>
<evidence type="ECO:0000256" key="7">
    <source>
        <dbReference type="ARBA" id="ARBA00022694"/>
    </source>
</evidence>
<keyword evidence="9 17" id="KW-0671">Queuosine biosynthesis</keyword>
<keyword evidence="6 17" id="KW-0004">4Fe-4S</keyword>
<evidence type="ECO:0000256" key="3">
    <source>
        <dbReference type="ARBA" id="ARBA00008207"/>
    </source>
</evidence>
<dbReference type="EC" id="1.17.99.6" evidence="4 17"/>
<dbReference type="Pfam" id="PF02677">
    <property type="entry name" value="QueH"/>
    <property type="match status" value="1"/>
</dbReference>
<evidence type="ECO:0000256" key="13">
    <source>
        <dbReference type="ARBA" id="ARBA00023157"/>
    </source>
</evidence>
<evidence type="ECO:0000256" key="4">
    <source>
        <dbReference type="ARBA" id="ARBA00012622"/>
    </source>
</evidence>
<evidence type="ECO:0000256" key="1">
    <source>
        <dbReference type="ARBA" id="ARBA00002268"/>
    </source>
</evidence>
<dbReference type="UniPathway" id="UPA00392"/>
<proteinExistence type="inferred from homology"/>
<evidence type="ECO:0000256" key="9">
    <source>
        <dbReference type="ARBA" id="ARBA00022785"/>
    </source>
</evidence>
<comment type="similarity">
    <text evidence="3 17">Belongs to the QueH family.</text>
</comment>
<evidence type="ECO:0000256" key="17">
    <source>
        <dbReference type="HAMAP-Rule" id="MF_02089"/>
    </source>
</evidence>
<gene>
    <name evidence="17" type="primary">queH</name>
    <name evidence="18" type="ORF">FYJ66_01820</name>
</gene>
<dbReference type="PANTHER" id="PTHR36701:SF1">
    <property type="entry name" value="EPOXYQUEUOSINE REDUCTASE QUEH"/>
    <property type="match status" value="1"/>
</dbReference>
<comment type="caution">
    <text evidence="18">The sequence shown here is derived from an EMBL/GenBank/DDBJ whole genome shotgun (WGS) entry which is preliminary data.</text>
</comment>
<keyword evidence="10 17" id="KW-0560">Oxidoreductase</keyword>
<evidence type="ECO:0000256" key="6">
    <source>
        <dbReference type="ARBA" id="ARBA00022485"/>
    </source>
</evidence>
<name>A0A6A8M4P4_9FIRM</name>
<feature type="binding site" evidence="17">
    <location>
        <position position="123"/>
    </location>
    <ligand>
        <name>[4Fe-4S] cluster</name>
        <dbReference type="ChEBI" id="CHEBI:49883"/>
    </ligand>
</feature>
<accession>A0A6A8M4P4</accession>
<keyword evidence="12 17" id="KW-0411">Iron-sulfur</keyword>
<dbReference type="PANTHER" id="PTHR36701">
    <property type="entry name" value="EPOXYQUEUOSINE REDUCTASE QUEH"/>
    <property type="match status" value="1"/>
</dbReference>
<dbReference type="GO" id="GO:0052693">
    <property type="term" value="F:epoxyqueuosine reductase activity"/>
    <property type="evidence" value="ECO:0007669"/>
    <property type="project" value="UniProtKB-UniRule"/>
</dbReference>
<comment type="catalytic activity">
    <reaction evidence="16 17">
        <text>epoxyqueuosine(34) in tRNA + AH2 = queuosine(34) in tRNA + A + H2O</text>
        <dbReference type="Rhea" id="RHEA:32159"/>
        <dbReference type="Rhea" id="RHEA-COMP:18571"/>
        <dbReference type="Rhea" id="RHEA-COMP:18582"/>
        <dbReference type="ChEBI" id="CHEBI:13193"/>
        <dbReference type="ChEBI" id="CHEBI:15377"/>
        <dbReference type="ChEBI" id="CHEBI:17499"/>
        <dbReference type="ChEBI" id="CHEBI:194431"/>
        <dbReference type="ChEBI" id="CHEBI:194443"/>
        <dbReference type="EC" id="1.17.99.6"/>
    </reaction>
</comment>
<keyword evidence="14 17" id="KW-0676">Redox-active center</keyword>
<organism evidence="18">
    <name type="scientific">Baileyella intestinalis</name>
    <dbReference type="NCBI Taxonomy" id="2606709"/>
    <lineage>
        <taxon>Bacteria</taxon>
        <taxon>Bacillati</taxon>
        <taxon>Bacillota</taxon>
        <taxon>Clostridia</taxon>
        <taxon>Peptostreptococcales</taxon>
        <taxon>Anaerovoracaceae</taxon>
        <taxon>Baileyella</taxon>
    </lineage>
</organism>